<keyword evidence="5" id="KW-1015">Disulfide bond</keyword>
<dbReference type="SUPFAM" id="SSF50022">
    <property type="entry name" value="ISP domain"/>
    <property type="match status" value="1"/>
</dbReference>
<comment type="caution">
    <text evidence="7">The sequence shown here is derived from an EMBL/GenBank/DDBJ whole genome shotgun (WGS) entry which is preliminary data.</text>
</comment>
<dbReference type="Gene3D" id="2.102.10.10">
    <property type="entry name" value="Rieske [2Fe-2S] iron-sulphur domain"/>
    <property type="match status" value="1"/>
</dbReference>
<reference evidence="7" key="2">
    <citation type="journal article" date="2014" name="ISME J.">
        <title>Microbial stratification in low pH oxic and suboxic macroscopic growths along an acid mine drainage.</title>
        <authorList>
            <person name="Mendez-Garcia C."/>
            <person name="Mesa V."/>
            <person name="Sprenger R.R."/>
            <person name="Richter M."/>
            <person name="Diez M.S."/>
            <person name="Solano J."/>
            <person name="Bargiela R."/>
            <person name="Golyshina O.V."/>
            <person name="Manteca A."/>
            <person name="Ramos J.L."/>
            <person name="Gallego J.R."/>
            <person name="Llorente I."/>
            <person name="Martins Dos Santos V.A."/>
            <person name="Jensen O.N."/>
            <person name="Pelaez A.I."/>
            <person name="Sanchez J."/>
            <person name="Ferrer M."/>
        </authorList>
    </citation>
    <scope>NUCLEOTIDE SEQUENCE</scope>
</reference>
<keyword evidence="1" id="KW-0001">2Fe-2S</keyword>
<keyword evidence="3" id="KW-0408">Iron</keyword>
<name>T0YU31_9ZZZZ</name>
<dbReference type="AlphaFoldDB" id="T0YU31"/>
<evidence type="ECO:0000313" key="7">
    <source>
        <dbReference type="EMBL" id="EQD35402.1"/>
    </source>
</evidence>
<dbReference type="InterPro" id="IPR014349">
    <property type="entry name" value="Rieske_Fe-S_prot"/>
</dbReference>
<protein>
    <submittedName>
        <fullName evidence="7">Rieske (2Fe-2S) domain protein</fullName>
    </submittedName>
</protein>
<evidence type="ECO:0000256" key="5">
    <source>
        <dbReference type="ARBA" id="ARBA00023157"/>
    </source>
</evidence>
<dbReference type="PROSITE" id="PS51296">
    <property type="entry name" value="RIESKE"/>
    <property type="match status" value="1"/>
</dbReference>
<gene>
    <name evidence="7" type="ORF">B2A_12394</name>
</gene>
<feature type="domain" description="Rieske" evidence="6">
    <location>
        <begin position="53"/>
        <end position="149"/>
    </location>
</feature>
<proteinExistence type="predicted"/>
<evidence type="ECO:0000256" key="2">
    <source>
        <dbReference type="ARBA" id="ARBA00022723"/>
    </source>
</evidence>
<organism evidence="7">
    <name type="scientific">mine drainage metagenome</name>
    <dbReference type="NCBI Taxonomy" id="410659"/>
    <lineage>
        <taxon>unclassified sequences</taxon>
        <taxon>metagenomes</taxon>
        <taxon>ecological metagenomes</taxon>
    </lineage>
</organism>
<dbReference type="GO" id="GO:0051537">
    <property type="term" value="F:2 iron, 2 sulfur cluster binding"/>
    <property type="evidence" value="ECO:0007669"/>
    <property type="project" value="UniProtKB-KW"/>
</dbReference>
<dbReference type="PANTHER" id="PTHR10134">
    <property type="entry name" value="CYTOCHROME B-C1 COMPLEX SUBUNIT RIESKE, MITOCHONDRIAL"/>
    <property type="match status" value="1"/>
</dbReference>
<feature type="non-terminal residue" evidence="7">
    <location>
        <position position="149"/>
    </location>
</feature>
<sequence>MGNLITPSVGLTSFPSLLIVDTSGKPIIADNIPVSTSIPFLFDYPLSNDPNFLFNLGKSIPSTKVSIPATGGSYNSPAGVGPNNGIVAFSAICQHLGCTPPEIHFYPPGTQVVGTSYNGLSNPGYIHCSCHGSTYDPNAGASVVTGPTL</sequence>
<reference evidence="7" key="1">
    <citation type="submission" date="2013-08" db="EMBL/GenBank/DDBJ databases">
        <authorList>
            <person name="Mendez C."/>
            <person name="Richter M."/>
            <person name="Ferrer M."/>
            <person name="Sanchez J."/>
        </authorList>
    </citation>
    <scope>NUCLEOTIDE SEQUENCE</scope>
</reference>
<evidence type="ECO:0000256" key="1">
    <source>
        <dbReference type="ARBA" id="ARBA00022714"/>
    </source>
</evidence>
<evidence type="ECO:0000259" key="6">
    <source>
        <dbReference type="PROSITE" id="PS51296"/>
    </source>
</evidence>
<accession>T0YU31</accession>
<dbReference type="Pfam" id="PF00355">
    <property type="entry name" value="Rieske"/>
    <property type="match status" value="1"/>
</dbReference>
<dbReference type="InterPro" id="IPR036922">
    <property type="entry name" value="Rieske_2Fe-2S_sf"/>
</dbReference>
<keyword evidence="4" id="KW-0411">Iron-sulfur</keyword>
<dbReference type="InterPro" id="IPR017941">
    <property type="entry name" value="Rieske_2Fe-2S"/>
</dbReference>
<dbReference type="GO" id="GO:0046872">
    <property type="term" value="F:metal ion binding"/>
    <property type="evidence" value="ECO:0007669"/>
    <property type="project" value="UniProtKB-KW"/>
</dbReference>
<evidence type="ECO:0000256" key="3">
    <source>
        <dbReference type="ARBA" id="ARBA00023004"/>
    </source>
</evidence>
<dbReference type="EMBL" id="AUZZ01008940">
    <property type="protein sequence ID" value="EQD35402.1"/>
    <property type="molecule type" value="Genomic_DNA"/>
</dbReference>
<keyword evidence="2" id="KW-0479">Metal-binding</keyword>
<evidence type="ECO:0000256" key="4">
    <source>
        <dbReference type="ARBA" id="ARBA00023014"/>
    </source>
</evidence>